<gene>
    <name evidence="3" type="ORF">KC685_04110</name>
</gene>
<reference evidence="3" key="1">
    <citation type="submission" date="2020-04" db="EMBL/GenBank/DDBJ databases">
        <authorList>
            <person name="Zhang T."/>
        </authorList>
    </citation>
    <scope>NUCLEOTIDE SEQUENCE</scope>
    <source>
        <strain evidence="3">HKST-UBA17</strain>
    </source>
</reference>
<organism evidence="3 4">
    <name type="scientific">Candidatus Dojkabacteria bacterium</name>
    <dbReference type="NCBI Taxonomy" id="2099670"/>
    <lineage>
        <taxon>Bacteria</taxon>
        <taxon>Candidatus Dojkabacteria</taxon>
    </lineage>
</organism>
<dbReference type="AlphaFoldDB" id="A0A955I3B5"/>
<evidence type="ECO:0000256" key="2">
    <source>
        <dbReference type="SAM" id="Phobius"/>
    </source>
</evidence>
<evidence type="ECO:0000313" key="3">
    <source>
        <dbReference type="EMBL" id="MCA9377076.1"/>
    </source>
</evidence>
<sequence length="276" mass="30887">MKTQINREALKSYIRIGFITGVSVSIILLVCYLMVTLSAKSARNSTPSAQSNVETQDQTISDEGAEEDESTDLDEEDSDEPTLCAVEDIDEAINNLPEDTTLGIYLEPRDNDTYFVLDGCELDVLSYIGPKLIAENFFDEETIFQTSAYLTLESYTLPDEDSSETFIAFGYLSPTDPRKGHGVGTYDLSTGEFINRINFPNYMVMVYQVHAVTKGFIISTYITATGCEGEDPDQFQICVDGLGRGIELGKREKSYGLWYIDPTKEGIEFLREYEVD</sequence>
<feature type="compositionally biased region" description="Polar residues" evidence="1">
    <location>
        <begin position="44"/>
        <end position="61"/>
    </location>
</feature>
<keyword evidence="2" id="KW-0812">Transmembrane</keyword>
<evidence type="ECO:0000256" key="1">
    <source>
        <dbReference type="SAM" id="MobiDB-lite"/>
    </source>
</evidence>
<dbReference type="EMBL" id="JAGQLN010000016">
    <property type="protein sequence ID" value="MCA9377076.1"/>
    <property type="molecule type" value="Genomic_DNA"/>
</dbReference>
<reference evidence="3" key="2">
    <citation type="journal article" date="2021" name="Microbiome">
        <title>Successional dynamics and alternative stable states in a saline activated sludge microbial community over 9 years.</title>
        <authorList>
            <person name="Wang Y."/>
            <person name="Ye J."/>
            <person name="Ju F."/>
            <person name="Liu L."/>
            <person name="Boyd J.A."/>
            <person name="Deng Y."/>
            <person name="Parks D.H."/>
            <person name="Jiang X."/>
            <person name="Yin X."/>
            <person name="Woodcroft B.J."/>
            <person name="Tyson G.W."/>
            <person name="Hugenholtz P."/>
            <person name="Polz M.F."/>
            <person name="Zhang T."/>
        </authorList>
    </citation>
    <scope>NUCLEOTIDE SEQUENCE</scope>
    <source>
        <strain evidence="3">HKST-UBA17</strain>
    </source>
</reference>
<name>A0A955I3B5_9BACT</name>
<proteinExistence type="predicted"/>
<keyword evidence="2" id="KW-1133">Transmembrane helix</keyword>
<evidence type="ECO:0000313" key="4">
    <source>
        <dbReference type="Proteomes" id="UP000741282"/>
    </source>
</evidence>
<accession>A0A955I3B5</accession>
<protein>
    <submittedName>
        <fullName evidence="3">Uncharacterized protein</fullName>
    </submittedName>
</protein>
<keyword evidence="2" id="KW-0472">Membrane</keyword>
<dbReference type="Proteomes" id="UP000741282">
    <property type="component" value="Unassembled WGS sequence"/>
</dbReference>
<feature type="compositionally biased region" description="Acidic residues" evidence="1">
    <location>
        <begin position="63"/>
        <end position="80"/>
    </location>
</feature>
<feature type="region of interest" description="Disordered" evidence="1">
    <location>
        <begin position="44"/>
        <end position="80"/>
    </location>
</feature>
<comment type="caution">
    <text evidence="3">The sequence shown here is derived from an EMBL/GenBank/DDBJ whole genome shotgun (WGS) entry which is preliminary data.</text>
</comment>
<feature type="transmembrane region" description="Helical" evidence="2">
    <location>
        <begin position="12"/>
        <end position="35"/>
    </location>
</feature>